<reference evidence="1" key="1">
    <citation type="submission" date="2022-03" db="EMBL/GenBank/DDBJ databases">
        <authorList>
            <person name="Tunstrom K."/>
        </authorList>
    </citation>
    <scope>NUCLEOTIDE SEQUENCE</scope>
</reference>
<dbReference type="Proteomes" id="UP001153954">
    <property type="component" value="Unassembled WGS sequence"/>
</dbReference>
<dbReference type="EMBL" id="CAKOGL010000015">
    <property type="protein sequence ID" value="CAH2095702.1"/>
    <property type="molecule type" value="Genomic_DNA"/>
</dbReference>
<name>A0AAU9UC83_EUPED</name>
<keyword evidence="2" id="KW-1185">Reference proteome</keyword>
<evidence type="ECO:0000313" key="2">
    <source>
        <dbReference type="Proteomes" id="UP001153954"/>
    </source>
</evidence>
<evidence type="ECO:0000313" key="1">
    <source>
        <dbReference type="EMBL" id="CAH2095702.1"/>
    </source>
</evidence>
<sequence length="79" mass="9077">MKDDAIEETITIQARPKNINQKYKSGLPITRAKYNDLKKLCDTGVIPKIFHKEYLQLQTVNIKDVLVNTDIEDSSDNNK</sequence>
<evidence type="ECO:0008006" key="3">
    <source>
        <dbReference type="Google" id="ProtNLM"/>
    </source>
</evidence>
<gene>
    <name evidence="1" type="ORF">EEDITHA_LOCUS11124</name>
</gene>
<dbReference type="AlphaFoldDB" id="A0AAU9UC83"/>
<protein>
    <recommendedName>
        <fullName evidence="3">Reverse transcriptase</fullName>
    </recommendedName>
</protein>
<accession>A0AAU9UC83</accession>
<comment type="caution">
    <text evidence="1">The sequence shown here is derived from an EMBL/GenBank/DDBJ whole genome shotgun (WGS) entry which is preliminary data.</text>
</comment>
<proteinExistence type="predicted"/>
<organism evidence="1 2">
    <name type="scientific">Euphydryas editha</name>
    <name type="common">Edith's checkerspot</name>
    <dbReference type="NCBI Taxonomy" id="104508"/>
    <lineage>
        <taxon>Eukaryota</taxon>
        <taxon>Metazoa</taxon>
        <taxon>Ecdysozoa</taxon>
        <taxon>Arthropoda</taxon>
        <taxon>Hexapoda</taxon>
        <taxon>Insecta</taxon>
        <taxon>Pterygota</taxon>
        <taxon>Neoptera</taxon>
        <taxon>Endopterygota</taxon>
        <taxon>Lepidoptera</taxon>
        <taxon>Glossata</taxon>
        <taxon>Ditrysia</taxon>
        <taxon>Papilionoidea</taxon>
        <taxon>Nymphalidae</taxon>
        <taxon>Nymphalinae</taxon>
        <taxon>Euphydryas</taxon>
    </lineage>
</organism>